<comment type="caution">
    <text evidence="3">The sequence shown here is derived from an EMBL/GenBank/DDBJ whole genome shotgun (WGS) entry which is preliminary data.</text>
</comment>
<sequence>MPVVPQIQSILDAIAAAPKQPDGLSLEERRAAAHKGLESAILAFGEAAPGDVAKRDVAITVKIPDNGTIPARVYTPPTPAPRGGRPAHVYFHGGAWWLGTLDHFDAECANLAKLTDCVVISVDYRLAPEFAYPVPLEDAVAAWVWVQERAFSLGVNPDKVSIGGDSAGGNLAAAATLALRDRRIPMPVAQVLEVPALDLTLGQPSVKENGTGYLLTEEGMRQAVEFYIGKHGDATDPYASPLHAESLLGLPQALVMTCEYDPLRDEGEAYAKRLAEAGVPVEVKRWDGLTHGAGMYTALLEDARAFRQTIVDFLRGVHKI</sequence>
<keyword evidence="1 3" id="KW-0378">Hydrolase</keyword>
<dbReference type="Pfam" id="PF07859">
    <property type="entry name" value="Abhydrolase_3"/>
    <property type="match status" value="1"/>
</dbReference>
<accession>A0ABP9H2X1</accession>
<evidence type="ECO:0000256" key="1">
    <source>
        <dbReference type="ARBA" id="ARBA00022801"/>
    </source>
</evidence>
<proteinExistence type="predicted"/>
<dbReference type="Proteomes" id="UP001500466">
    <property type="component" value="Unassembled WGS sequence"/>
</dbReference>
<dbReference type="InterPro" id="IPR029058">
    <property type="entry name" value="AB_hydrolase_fold"/>
</dbReference>
<gene>
    <name evidence="3" type="ORF">GCM10023205_24770</name>
</gene>
<dbReference type="PANTHER" id="PTHR48081">
    <property type="entry name" value="AB HYDROLASE SUPERFAMILY PROTEIN C4A8.06C"/>
    <property type="match status" value="1"/>
</dbReference>
<dbReference type="InterPro" id="IPR013094">
    <property type="entry name" value="AB_hydrolase_3"/>
</dbReference>
<dbReference type="GO" id="GO:0016787">
    <property type="term" value="F:hydrolase activity"/>
    <property type="evidence" value="ECO:0007669"/>
    <property type="project" value="UniProtKB-KW"/>
</dbReference>
<evidence type="ECO:0000259" key="2">
    <source>
        <dbReference type="Pfam" id="PF07859"/>
    </source>
</evidence>
<protein>
    <submittedName>
        <fullName evidence="3">Alpha/beta hydrolase</fullName>
    </submittedName>
</protein>
<reference evidence="4" key="1">
    <citation type="journal article" date="2019" name="Int. J. Syst. Evol. Microbiol.">
        <title>The Global Catalogue of Microorganisms (GCM) 10K type strain sequencing project: providing services to taxonomists for standard genome sequencing and annotation.</title>
        <authorList>
            <consortium name="The Broad Institute Genomics Platform"/>
            <consortium name="The Broad Institute Genome Sequencing Center for Infectious Disease"/>
            <person name="Wu L."/>
            <person name="Ma J."/>
        </authorList>
    </citation>
    <scope>NUCLEOTIDE SEQUENCE [LARGE SCALE GENOMIC DNA]</scope>
    <source>
        <strain evidence="4">JCM 17986</strain>
    </source>
</reference>
<evidence type="ECO:0000313" key="3">
    <source>
        <dbReference type="EMBL" id="GAA4960511.1"/>
    </source>
</evidence>
<dbReference type="EMBL" id="BAABHS010000007">
    <property type="protein sequence ID" value="GAA4960511.1"/>
    <property type="molecule type" value="Genomic_DNA"/>
</dbReference>
<name>A0ABP9H2X1_9ACTN</name>
<organism evidence="3 4">
    <name type="scientific">Yinghuangia aomiensis</name>
    <dbReference type="NCBI Taxonomy" id="676205"/>
    <lineage>
        <taxon>Bacteria</taxon>
        <taxon>Bacillati</taxon>
        <taxon>Actinomycetota</taxon>
        <taxon>Actinomycetes</taxon>
        <taxon>Kitasatosporales</taxon>
        <taxon>Streptomycetaceae</taxon>
        <taxon>Yinghuangia</taxon>
    </lineage>
</organism>
<feature type="domain" description="Alpha/beta hydrolase fold-3" evidence="2">
    <location>
        <begin position="89"/>
        <end position="292"/>
    </location>
</feature>
<dbReference type="Gene3D" id="3.40.50.1820">
    <property type="entry name" value="alpha/beta hydrolase"/>
    <property type="match status" value="1"/>
</dbReference>
<dbReference type="PANTHER" id="PTHR48081:SF8">
    <property type="entry name" value="ALPHA_BETA HYDROLASE FOLD-3 DOMAIN-CONTAINING PROTEIN-RELATED"/>
    <property type="match status" value="1"/>
</dbReference>
<evidence type="ECO:0000313" key="4">
    <source>
        <dbReference type="Proteomes" id="UP001500466"/>
    </source>
</evidence>
<keyword evidence="4" id="KW-1185">Reference proteome</keyword>
<dbReference type="RefSeq" id="WP_345675448.1">
    <property type="nucleotide sequence ID" value="NZ_BAABHS010000007.1"/>
</dbReference>
<dbReference type="SUPFAM" id="SSF53474">
    <property type="entry name" value="alpha/beta-Hydrolases"/>
    <property type="match status" value="1"/>
</dbReference>
<dbReference type="InterPro" id="IPR050300">
    <property type="entry name" value="GDXG_lipolytic_enzyme"/>
</dbReference>